<dbReference type="PROSITE" id="PS00198">
    <property type="entry name" value="4FE4S_FER_1"/>
    <property type="match status" value="2"/>
</dbReference>
<name>A0ABT8W1Z7_9GAMM</name>
<evidence type="ECO:0000256" key="5">
    <source>
        <dbReference type="ARBA" id="ARBA00023014"/>
    </source>
</evidence>
<evidence type="ECO:0000313" key="8">
    <source>
        <dbReference type="Proteomes" id="UP001168640"/>
    </source>
</evidence>
<dbReference type="InterPro" id="IPR004496">
    <property type="entry name" value="NapF"/>
</dbReference>
<evidence type="ECO:0000313" key="7">
    <source>
        <dbReference type="EMBL" id="MDO3722250.1"/>
    </source>
</evidence>
<dbReference type="Proteomes" id="UP001168640">
    <property type="component" value="Unassembled WGS sequence"/>
</dbReference>
<sequence length="165" mass="18028">MDRSRRNLLLGKPLQVAPPLRLPWLVSEAVFAEGCTQCGDCLSACPEDILVRGEDGSIRVDFSGGECTFCHRCVDACAEPLFRAADEPAWLAALHIKDNCLAKNSIYCQSCKDVCDAQAIEFRYDSAIPTPRIRQSLCTQCGACVGTCPSQSLELIPLLEPDYAQ</sequence>
<comment type="caution">
    <text evidence="7">The sequence shown here is derived from an EMBL/GenBank/DDBJ whole genome shotgun (WGS) entry which is preliminary data.</text>
</comment>
<accession>A0ABT8W1Z7</accession>
<keyword evidence="5" id="KW-0411">Iron-sulfur</keyword>
<feature type="domain" description="4Fe-4S ferredoxin-type" evidence="6">
    <location>
        <begin position="129"/>
        <end position="158"/>
    </location>
</feature>
<keyword evidence="2" id="KW-0479">Metal-binding</keyword>
<dbReference type="SUPFAM" id="SSF54862">
    <property type="entry name" value="4Fe-4S ferredoxins"/>
    <property type="match status" value="1"/>
</dbReference>
<dbReference type="EMBL" id="JAUMIS010000002">
    <property type="protein sequence ID" value="MDO3722250.1"/>
    <property type="molecule type" value="Genomic_DNA"/>
</dbReference>
<dbReference type="PANTHER" id="PTHR43687">
    <property type="entry name" value="ADENYLYLSULFATE REDUCTASE, BETA SUBUNIT"/>
    <property type="match status" value="1"/>
</dbReference>
<keyword evidence="1" id="KW-0004">4Fe-4S</keyword>
<evidence type="ECO:0000259" key="6">
    <source>
        <dbReference type="PROSITE" id="PS51379"/>
    </source>
</evidence>
<dbReference type="Pfam" id="PF12838">
    <property type="entry name" value="Fer4_7"/>
    <property type="match status" value="1"/>
</dbReference>
<evidence type="ECO:0000256" key="2">
    <source>
        <dbReference type="ARBA" id="ARBA00022723"/>
    </source>
</evidence>
<keyword evidence="8" id="KW-1185">Reference proteome</keyword>
<dbReference type="CDD" id="cd10564">
    <property type="entry name" value="NapF_like"/>
    <property type="match status" value="1"/>
</dbReference>
<dbReference type="PANTHER" id="PTHR43687:SF1">
    <property type="entry name" value="FERREDOXIN III"/>
    <property type="match status" value="1"/>
</dbReference>
<dbReference type="RefSeq" id="WP_302909974.1">
    <property type="nucleotide sequence ID" value="NZ_JAUMIS010000002.1"/>
</dbReference>
<dbReference type="NCBIfam" id="TIGR00402">
    <property type="entry name" value="napF"/>
    <property type="match status" value="1"/>
</dbReference>
<feature type="domain" description="4Fe-4S ferredoxin-type" evidence="6">
    <location>
        <begin position="56"/>
        <end position="87"/>
    </location>
</feature>
<evidence type="ECO:0000256" key="1">
    <source>
        <dbReference type="ARBA" id="ARBA00022485"/>
    </source>
</evidence>
<evidence type="ECO:0000256" key="3">
    <source>
        <dbReference type="ARBA" id="ARBA00022737"/>
    </source>
</evidence>
<organism evidence="7 8">
    <name type="scientific">Marinobacter suaedae</name>
    <dbReference type="NCBI Taxonomy" id="3057675"/>
    <lineage>
        <taxon>Bacteria</taxon>
        <taxon>Pseudomonadati</taxon>
        <taxon>Pseudomonadota</taxon>
        <taxon>Gammaproteobacteria</taxon>
        <taxon>Pseudomonadales</taxon>
        <taxon>Marinobacteraceae</taxon>
        <taxon>Marinobacter</taxon>
    </lineage>
</organism>
<dbReference type="InterPro" id="IPR017900">
    <property type="entry name" value="4Fe4S_Fe_S_CS"/>
</dbReference>
<dbReference type="InterPro" id="IPR017896">
    <property type="entry name" value="4Fe4S_Fe-S-bd"/>
</dbReference>
<evidence type="ECO:0000256" key="4">
    <source>
        <dbReference type="ARBA" id="ARBA00023004"/>
    </source>
</evidence>
<keyword evidence="4" id="KW-0408">Iron</keyword>
<gene>
    <name evidence="7" type="primary">napF</name>
    <name evidence="7" type="ORF">QVZ43_11000</name>
</gene>
<protein>
    <submittedName>
        <fullName evidence="7">Ferredoxin-type protein NapF</fullName>
    </submittedName>
</protein>
<proteinExistence type="predicted"/>
<dbReference type="InterPro" id="IPR050572">
    <property type="entry name" value="Fe-S_Ferredoxin"/>
</dbReference>
<dbReference type="PROSITE" id="PS51379">
    <property type="entry name" value="4FE4S_FER_2"/>
    <property type="match status" value="3"/>
</dbReference>
<keyword evidence="3" id="KW-0677">Repeat</keyword>
<feature type="domain" description="4Fe-4S ferredoxin-type" evidence="6">
    <location>
        <begin position="26"/>
        <end position="55"/>
    </location>
</feature>
<dbReference type="Gene3D" id="3.30.70.20">
    <property type="match status" value="2"/>
</dbReference>
<reference evidence="7" key="1">
    <citation type="submission" date="2023-07" db="EMBL/GenBank/DDBJ databases">
        <title>Marinobacter sp. chi1 genome sequencing and assembly.</title>
        <authorList>
            <person name="Park S."/>
        </authorList>
    </citation>
    <scope>NUCLEOTIDE SEQUENCE</scope>
    <source>
        <strain evidence="7">Chi1</strain>
    </source>
</reference>
<dbReference type="Pfam" id="PF13237">
    <property type="entry name" value="Fer4_10"/>
    <property type="match status" value="1"/>
</dbReference>